<name>A0A934VL31_9BACT</name>
<protein>
    <recommendedName>
        <fullName evidence="5">Nucleoside-specific outer membrane channel protein Tsx</fullName>
    </recommendedName>
</protein>
<evidence type="ECO:0000256" key="2">
    <source>
        <dbReference type="SAM" id="SignalP"/>
    </source>
</evidence>
<dbReference type="InterPro" id="IPR036777">
    <property type="entry name" value="Channel_Tsx-like_sf"/>
</dbReference>
<comment type="similarity">
    <text evidence="1">Belongs to the nucleoside-specific channel-forming outer membrane porin (Tsx) (TC 1.B.10) family.</text>
</comment>
<dbReference type="RefSeq" id="WP_200355541.1">
    <property type="nucleotide sequence ID" value="NZ_JAENIL010000017.1"/>
</dbReference>
<keyword evidence="4" id="KW-1185">Reference proteome</keyword>
<reference evidence="3" key="1">
    <citation type="submission" date="2021-01" db="EMBL/GenBank/DDBJ databases">
        <title>Modified the classification status of verrucomicrobia.</title>
        <authorList>
            <person name="Feng X."/>
        </authorList>
    </citation>
    <scope>NUCLEOTIDE SEQUENCE</scope>
    <source>
        <strain evidence="3">KCTC 13126</strain>
    </source>
</reference>
<gene>
    <name evidence="3" type="ORF">JIN87_10625</name>
</gene>
<dbReference type="AlphaFoldDB" id="A0A934VL31"/>
<dbReference type="EMBL" id="JAENIL010000017">
    <property type="protein sequence ID" value="MBK1877326.1"/>
    <property type="molecule type" value="Genomic_DNA"/>
</dbReference>
<organism evidence="3 4">
    <name type="scientific">Pelagicoccus mobilis</name>
    <dbReference type="NCBI Taxonomy" id="415221"/>
    <lineage>
        <taxon>Bacteria</taxon>
        <taxon>Pseudomonadati</taxon>
        <taxon>Verrucomicrobiota</taxon>
        <taxon>Opitutia</taxon>
        <taxon>Puniceicoccales</taxon>
        <taxon>Pelagicoccaceae</taxon>
        <taxon>Pelagicoccus</taxon>
    </lineage>
</organism>
<dbReference type="SUPFAM" id="SSF111364">
    <property type="entry name" value="Tsx-like channel"/>
    <property type="match status" value="1"/>
</dbReference>
<dbReference type="GO" id="GO:0009279">
    <property type="term" value="C:cell outer membrane"/>
    <property type="evidence" value="ECO:0007669"/>
    <property type="project" value="InterPro"/>
</dbReference>
<feature type="signal peptide" evidence="2">
    <location>
        <begin position="1"/>
        <end position="19"/>
    </location>
</feature>
<dbReference type="Pfam" id="PF03502">
    <property type="entry name" value="Channel_Tsx"/>
    <property type="match status" value="1"/>
</dbReference>
<dbReference type="InterPro" id="IPR018013">
    <property type="entry name" value="Channel_Tsx-like"/>
</dbReference>
<evidence type="ECO:0000313" key="4">
    <source>
        <dbReference type="Proteomes" id="UP000617628"/>
    </source>
</evidence>
<evidence type="ECO:0000313" key="3">
    <source>
        <dbReference type="EMBL" id="MBK1877326.1"/>
    </source>
</evidence>
<proteinExistence type="inferred from homology"/>
<sequence length="251" mass="27843">MKRTLITATTTLIASAAFAGDALLWQDNSLSLLVGGGYELDPSTQQTVTFEHASGWSKGDLFIFVDGINFDGDRDIAGSETAYYGEFSPRFSLGKLMNSDLSTGIIQDFNIATCVEFGDNNDTNTLVGIGMDLAVPGFDFLQLNTYRRFDGGSSSVDSYQITPVWKMSFPVGETEVVFDGFIDWVFGEGTDHLHICPQLKVDVGRMMGMENNKLYAGIEYDYWKNKYGVRDGMFDLDSDQNTFSGLIKFHF</sequence>
<dbReference type="Proteomes" id="UP000617628">
    <property type="component" value="Unassembled WGS sequence"/>
</dbReference>
<evidence type="ECO:0000256" key="1">
    <source>
        <dbReference type="ARBA" id="ARBA00008728"/>
    </source>
</evidence>
<dbReference type="Gene3D" id="2.40.230.20">
    <property type="entry name" value="Nucleoside-specific channel-forming protein, Tsx-like"/>
    <property type="match status" value="1"/>
</dbReference>
<comment type="caution">
    <text evidence="3">The sequence shown here is derived from an EMBL/GenBank/DDBJ whole genome shotgun (WGS) entry which is preliminary data.</text>
</comment>
<feature type="chain" id="PRO_5037760676" description="Nucleoside-specific outer membrane channel protein Tsx" evidence="2">
    <location>
        <begin position="20"/>
        <end position="251"/>
    </location>
</feature>
<evidence type="ECO:0008006" key="5">
    <source>
        <dbReference type="Google" id="ProtNLM"/>
    </source>
</evidence>
<accession>A0A934VL31</accession>
<keyword evidence="2" id="KW-0732">Signal</keyword>